<dbReference type="RefSeq" id="WP_181881969.1">
    <property type="nucleotide sequence ID" value="NZ_ANBO01000007.1"/>
</dbReference>
<reference evidence="3 4" key="1">
    <citation type="submission" date="2012-10" db="EMBL/GenBank/DDBJ databases">
        <title>The draft sequence of the Mycobacterium pheli genome.</title>
        <authorList>
            <person name="Pettersson B.M.F."/>
            <person name="Das S."/>
            <person name="Dasgupta S."/>
            <person name="Bhattacharya A."/>
            <person name="Kirsebom L.A."/>
        </authorList>
    </citation>
    <scope>NUCLEOTIDE SEQUENCE [LARGE SCALE GENOMIC DNA]</scope>
    <source>
        <strain evidence="3 4">CCUG 21000</strain>
    </source>
</reference>
<comment type="caution">
    <text evidence="3">The sequence shown here is derived from an EMBL/GenBank/DDBJ whole genome shotgun (WGS) entry which is preliminary data.</text>
</comment>
<evidence type="ECO:0000256" key="1">
    <source>
        <dbReference type="SAM" id="Phobius"/>
    </source>
</evidence>
<gene>
    <name evidence="3" type="ORF">MPHL21000_09620</name>
</gene>
<evidence type="ECO:0000313" key="3">
    <source>
        <dbReference type="EMBL" id="KAB7756864.1"/>
    </source>
</evidence>
<keyword evidence="4" id="KW-1185">Reference proteome</keyword>
<keyword evidence="1" id="KW-0472">Membrane</keyword>
<feature type="domain" description="Low molecular weight protein antigen 6 PH" evidence="2">
    <location>
        <begin position="61"/>
        <end position="131"/>
    </location>
</feature>
<accession>A0A5N5V4K0</accession>
<sequence>MSSAPHPQDQSPKPVVIRISPMAHFAVGFLALALISLALAGPIWVLALLVVPIALSAYVARTRTVADADTVTAQTLRGSETVSWDDVAGLRFGKGSSAFAVLKDGRDLRLPAVTFSTLPLLTEASGGRVPNPYAG</sequence>
<feature type="transmembrane region" description="Helical" evidence="1">
    <location>
        <begin position="22"/>
        <end position="55"/>
    </location>
</feature>
<protein>
    <recommendedName>
        <fullName evidence="2">Low molecular weight protein antigen 6 PH domain-containing protein</fullName>
    </recommendedName>
</protein>
<dbReference type="InterPro" id="IPR019692">
    <property type="entry name" value="CFP-6_PH"/>
</dbReference>
<dbReference type="Proteomes" id="UP000325690">
    <property type="component" value="Unassembled WGS sequence"/>
</dbReference>
<keyword evidence="1" id="KW-0812">Transmembrane</keyword>
<dbReference type="GeneID" id="74302398"/>
<organism evidence="3 4">
    <name type="scientific">Mycolicibacterium phlei DSM 43239 = CCUG 21000</name>
    <dbReference type="NCBI Taxonomy" id="1226750"/>
    <lineage>
        <taxon>Bacteria</taxon>
        <taxon>Bacillati</taxon>
        <taxon>Actinomycetota</taxon>
        <taxon>Actinomycetes</taxon>
        <taxon>Mycobacteriales</taxon>
        <taxon>Mycobacteriaceae</taxon>
        <taxon>Mycolicibacterium</taxon>
    </lineage>
</organism>
<keyword evidence="1" id="KW-1133">Transmembrane helix</keyword>
<evidence type="ECO:0000259" key="2">
    <source>
        <dbReference type="Pfam" id="PF10756"/>
    </source>
</evidence>
<evidence type="ECO:0000313" key="4">
    <source>
        <dbReference type="Proteomes" id="UP000325690"/>
    </source>
</evidence>
<proteinExistence type="predicted"/>
<dbReference type="AlphaFoldDB" id="A0A5N5V4K0"/>
<dbReference type="Pfam" id="PF10756">
    <property type="entry name" value="bPH_6"/>
    <property type="match status" value="1"/>
</dbReference>
<dbReference type="EMBL" id="ANBP01000011">
    <property type="protein sequence ID" value="KAB7756864.1"/>
    <property type="molecule type" value="Genomic_DNA"/>
</dbReference>
<name>A0A5N5V4K0_MYCPH</name>